<evidence type="ECO:0000313" key="4">
    <source>
        <dbReference type="EMBL" id="KAG5668151.1"/>
    </source>
</evidence>
<accession>A0A9J6BEV9</accession>
<gene>
    <name evidence="4" type="ORF">PVAND_016103</name>
</gene>
<dbReference type="InterPro" id="IPR016187">
    <property type="entry name" value="CTDL_fold"/>
</dbReference>
<evidence type="ECO:0000256" key="1">
    <source>
        <dbReference type="SAM" id="MobiDB-lite"/>
    </source>
</evidence>
<sequence>MFHLKNILLLILIKILSAEEISSKCNYSKDLFDSKNNYLKSMCWFVTPSDYTSAESSCINANMSLFAITTEEENSAFLTICNEKLGHDNDIEVWINGRQTDDGNWWVNETEKKPLLKSVWPTQIYSENENFLKYKNIDQDFTTKATNGTVTLTFICEFINTAFSPSSTTISNSDTSTSTTPKIDSTTSTTISSSTMTTSSSKNESTTTSLSSTSTKMSTTVSSTTSTAECPKCLLGLSGFVGMIANCAVALTSTTKEGTCSSGTMVTCSGIANTGISVTPNSKRCCCMPK</sequence>
<dbReference type="InterPro" id="IPR001304">
    <property type="entry name" value="C-type_lectin-like"/>
</dbReference>
<protein>
    <recommendedName>
        <fullName evidence="3">C-type lectin domain-containing protein</fullName>
    </recommendedName>
</protein>
<dbReference type="EMBL" id="JADBJN010000004">
    <property type="protein sequence ID" value="KAG5668151.1"/>
    <property type="molecule type" value="Genomic_DNA"/>
</dbReference>
<name>A0A9J6BEV9_POLVA</name>
<evidence type="ECO:0000313" key="5">
    <source>
        <dbReference type="Proteomes" id="UP001107558"/>
    </source>
</evidence>
<feature type="region of interest" description="Disordered" evidence="1">
    <location>
        <begin position="166"/>
        <end position="214"/>
    </location>
</feature>
<dbReference type="CDD" id="cd00037">
    <property type="entry name" value="CLECT"/>
    <property type="match status" value="1"/>
</dbReference>
<evidence type="ECO:0000256" key="2">
    <source>
        <dbReference type="SAM" id="SignalP"/>
    </source>
</evidence>
<dbReference type="SMART" id="SM00034">
    <property type="entry name" value="CLECT"/>
    <property type="match status" value="1"/>
</dbReference>
<dbReference type="AlphaFoldDB" id="A0A9J6BEV9"/>
<feature type="chain" id="PRO_5039923679" description="C-type lectin domain-containing protein" evidence="2">
    <location>
        <begin position="19"/>
        <end position="290"/>
    </location>
</feature>
<dbReference type="Proteomes" id="UP001107558">
    <property type="component" value="Chromosome 4"/>
</dbReference>
<proteinExistence type="predicted"/>
<keyword evidence="5" id="KW-1185">Reference proteome</keyword>
<comment type="caution">
    <text evidence="4">The sequence shown here is derived from an EMBL/GenBank/DDBJ whole genome shotgun (WGS) entry which is preliminary data.</text>
</comment>
<dbReference type="Gene3D" id="3.10.100.10">
    <property type="entry name" value="Mannose-Binding Protein A, subunit A"/>
    <property type="match status" value="1"/>
</dbReference>
<keyword evidence="2" id="KW-0732">Signal</keyword>
<organism evidence="4 5">
    <name type="scientific">Polypedilum vanderplanki</name>
    <name type="common">Sleeping chironomid midge</name>
    <dbReference type="NCBI Taxonomy" id="319348"/>
    <lineage>
        <taxon>Eukaryota</taxon>
        <taxon>Metazoa</taxon>
        <taxon>Ecdysozoa</taxon>
        <taxon>Arthropoda</taxon>
        <taxon>Hexapoda</taxon>
        <taxon>Insecta</taxon>
        <taxon>Pterygota</taxon>
        <taxon>Neoptera</taxon>
        <taxon>Endopterygota</taxon>
        <taxon>Diptera</taxon>
        <taxon>Nematocera</taxon>
        <taxon>Chironomoidea</taxon>
        <taxon>Chironomidae</taxon>
        <taxon>Chironominae</taxon>
        <taxon>Polypedilum</taxon>
        <taxon>Polypedilum</taxon>
    </lineage>
</organism>
<feature type="signal peptide" evidence="2">
    <location>
        <begin position="1"/>
        <end position="18"/>
    </location>
</feature>
<feature type="domain" description="C-type lectin" evidence="3">
    <location>
        <begin position="34"/>
        <end position="157"/>
    </location>
</feature>
<reference evidence="4" key="1">
    <citation type="submission" date="2021-03" db="EMBL/GenBank/DDBJ databases">
        <title>Chromosome level genome of the anhydrobiotic midge Polypedilum vanderplanki.</title>
        <authorList>
            <person name="Yoshida Y."/>
            <person name="Kikawada T."/>
            <person name="Gusev O."/>
        </authorList>
    </citation>
    <scope>NUCLEOTIDE SEQUENCE</scope>
    <source>
        <strain evidence="4">NIAS01</strain>
        <tissue evidence="4">Whole body or cell culture</tissue>
    </source>
</reference>
<evidence type="ECO:0000259" key="3">
    <source>
        <dbReference type="SMART" id="SM00034"/>
    </source>
</evidence>
<dbReference type="SUPFAM" id="SSF56436">
    <property type="entry name" value="C-type lectin-like"/>
    <property type="match status" value="1"/>
</dbReference>
<dbReference type="InterPro" id="IPR016186">
    <property type="entry name" value="C-type_lectin-like/link_sf"/>
</dbReference>